<reference evidence="1 2" key="1">
    <citation type="submission" date="2018-06" db="EMBL/GenBank/DDBJ databases">
        <title>Isolation of heavy metals resistant Paenibacillus silvae NC2 from Gold-Copper mine in ZiJin, China.</title>
        <authorList>
            <person name="Xu J."/>
            <person name="Mazhar H.S."/>
            <person name="Rensing C."/>
        </authorList>
    </citation>
    <scope>NUCLEOTIDE SEQUENCE [LARGE SCALE GENOMIC DNA]</scope>
    <source>
        <strain evidence="1 2">NC2</strain>
    </source>
</reference>
<gene>
    <name evidence="1" type="ORF">DN757_02120</name>
</gene>
<organism evidence="1 2">
    <name type="scientific">Paenibacillus silvae</name>
    <dbReference type="NCBI Taxonomy" id="1325358"/>
    <lineage>
        <taxon>Bacteria</taxon>
        <taxon>Bacillati</taxon>
        <taxon>Bacillota</taxon>
        <taxon>Bacilli</taxon>
        <taxon>Bacillales</taxon>
        <taxon>Paenibacillaceae</taxon>
        <taxon>Paenibacillus</taxon>
    </lineage>
</organism>
<sequence length="223" mass="25439">MTNFNQKDMDYKVDYLSNLLVEQIFQFGNTYDSLSSSEKGSVKLGFHLDLADNNVTVTDELIGAVKAEFSNSPIVGMLIDYMQSNATEAQKEIISKLEAGHKVSIVRFSEFGFPQLIHTVVESVNVNRYAQYDNALYITHKPKRKRTNWTDIILPYQEVLVYDGWIDLDIESVSQNTIVSNRSITVKQSKYTSFDPQYMADIKSNLNLKPLITINEKEEVITC</sequence>
<comment type="caution">
    <text evidence="1">The sequence shown here is derived from an EMBL/GenBank/DDBJ whole genome shotgun (WGS) entry which is preliminary data.</text>
</comment>
<proteinExistence type="predicted"/>
<dbReference type="Proteomes" id="UP000249204">
    <property type="component" value="Unassembled WGS sequence"/>
</dbReference>
<dbReference type="AlphaFoldDB" id="A0A2W6NNQ8"/>
<name>A0A2W6NNQ8_9BACL</name>
<dbReference type="EMBL" id="QKWW01000006">
    <property type="protein sequence ID" value="PZT57474.1"/>
    <property type="molecule type" value="Genomic_DNA"/>
</dbReference>
<evidence type="ECO:0000313" key="2">
    <source>
        <dbReference type="Proteomes" id="UP000249204"/>
    </source>
</evidence>
<dbReference type="RefSeq" id="WP_111268625.1">
    <property type="nucleotide sequence ID" value="NZ_QKWW01000006.1"/>
</dbReference>
<protein>
    <submittedName>
        <fullName evidence="1">Uncharacterized protein</fullName>
    </submittedName>
</protein>
<evidence type="ECO:0000313" key="1">
    <source>
        <dbReference type="EMBL" id="PZT57474.1"/>
    </source>
</evidence>
<accession>A0A2W6NNQ8</accession>